<keyword evidence="1" id="KW-0175">Coiled coil</keyword>
<dbReference type="Proteomes" id="UP001151760">
    <property type="component" value="Unassembled WGS sequence"/>
</dbReference>
<feature type="domain" description="Retroviral polymerase SH3-like" evidence="3">
    <location>
        <begin position="58"/>
        <end position="86"/>
    </location>
</feature>
<evidence type="ECO:0000313" key="4">
    <source>
        <dbReference type="EMBL" id="GJT01204.1"/>
    </source>
</evidence>
<dbReference type="InterPro" id="IPR057670">
    <property type="entry name" value="SH3_retrovirus"/>
</dbReference>
<reference evidence="4" key="1">
    <citation type="journal article" date="2022" name="Int. J. Mol. Sci.">
        <title>Draft Genome of Tanacetum Coccineum: Genomic Comparison of Closely Related Tanacetum-Family Plants.</title>
        <authorList>
            <person name="Yamashiro T."/>
            <person name="Shiraishi A."/>
            <person name="Nakayama K."/>
            <person name="Satake H."/>
        </authorList>
    </citation>
    <scope>NUCLEOTIDE SEQUENCE</scope>
</reference>
<evidence type="ECO:0000259" key="3">
    <source>
        <dbReference type="Pfam" id="PF25597"/>
    </source>
</evidence>
<evidence type="ECO:0000259" key="2">
    <source>
        <dbReference type="Pfam" id="PF13976"/>
    </source>
</evidence>
<proteinExistence type="predicted"/>
<feature type="domain" description="GAG-pre-integrase" evidence="2">
    <location>
        <begin position="3"/>
        <end position="54"/>
    </location>
</feature>
<dbReference type="InterPro" id="IPR025724">
    <property type="entry name" value="GAG-pre-integrase_dom"/>
</dbReference>
<evidence type="ECO:0000313" key="5">
    <source>
        <dbReference type="Proteomes" id="UP001151760"/>
    </source>
</evidence>
<dbReference type="Pfam" id="PF25597">
    <property type="entry name" value="SH3_retrovirus"/>
    <property type="match status" value="1"/>
</dbReference>
<feature type="coiled-coil region" evidence="1">
    <location>
        <begin position="183"/>
        <end position="210"/>
    </location>
</feature>
<organism evidence="4 5">
    <name type="scientific">Tanacetum coccineum</name>
    <dbReference type="NCBI Taxonomy" id="301880"/>
    <lineage>
        <taxon>Eukaryota</taxon>
        <taxon>Viridiplantae</taxon>
        <taxon>Streptophyta</taxon>
        <taxon>Embryophyta</taxon>
        <taxon>Tracheophyta</taxon>
        <taxon>Spermatophyta</taxon>
        <taxon>Magnoliopsida</taxon>
        <taxon>eudicotyledons</taxon>
        <taxon>Gunneridae</taxon>
        <taxon>Pentapetalae</taxon>
        <taxon>asterids</taxon>
        <taxon>campanulids</taxon>
        <taxon>Asterales</taxon>
        <taxon>Asteraceae</taxon>
        <taxon>Asteroideae</taxon>
        <taxon>Anthemideae</taxon>
        <taxon>Anthemidinae</taxon>
        <taxon>Tanacetum</taxon>
    </lineage>
</organism>
<protein>
    <submittedName>
        <fullName evidence="4">Retrovirus-related pol polyprotein from transposon TNT 1-94</fullName>
    </submittedName>
</protein>
<evidence type="ECO:0000256" key="1">
    <source>
        <dbReference type="SAM" id="Coils"/>
    </source>
</evidence>
<gene>
    <name evidence="4" type="ORF">Tco_0822373</name>
</gene>
<keyword evidence="5" id="KW-1185">Reference proteome</keyword>
<reference evidence="4" key="2">
    <citation type="submission" date="2022-01" db="EMBL/GenBank/DDBJ databases">
        <authorList>
            <person name="Yamashiro T."/>
            <person name="Shiraishi A."/>
            <person name="Satake H."/>
            <person name="Nakayama K."/>
        </authorList>
    </citation>
    <scope>NUCLEOTIDE SEQUENCE</scope>
</reference>
<dbReference type="Pfam" id="PF13976">
    <property type="entry name" value="gag_pre-integrs"/>
    <property type="match status" value="1"/>
</dbReference>
<comment type="caution">
    <text evidence="4">The sequence shown here is derived from an EMBL/GenBank/DDBJ whole genome shotgun (WGS) entry which is preliminary data.</text>
</comment>
<accession>A0ABQ5AGP6</accession>
<dbReference type="EMBL" id="BQNB010012253">
    <property type="protein sequence ID" value="GJT01204.1"/>
    <property type="molecule type" value="Genomic_DNA"/>
</dbReference>
<sequence>MAKASSSQAWLWHHRLSYLNFDTINLLSKYDIVIGLPKLKFVKDHLCSSCELGKVKWYSNQSRAYRVYNKRTRVIVETIHVNFDEFPQMASDHVSSDPVPQCLTTALEHDSLSPIPQSQENVPHAAKTVCVEGRPRKCCSDSPIMATQNTTQSTTITVAADIPPLNIQTSPETTSQAPTQAPTITATENINQAETNKENAQVEEDEFINIFLHRRHYMDSNISKERGNDDSPTSEVSKGILKRLGSTEAPPFVSSLEEQISLISSNEAVESIQEDSIDFDGNTLITPYDCLTFKEAE</sequence>
<name>A0ABQ5AGP6_9ASTR</name>